<evidence type="ECO:0000256" key="8">
    <source>
        <dbReference type="ARBA" id="ARBA00038077"/>
    </source>
</evidence>
<accession>A0A0C9X2X8</accession>
<feature type="chain" id="PRO_5002216496" description="Protein PET100, mitochondrial" evidence="9">
    <location>
        <begin position="22"/>
        <end position="89"/>
    </location>
</feature>
<keyword evidence="5" id="KW-1133">Transmembrane helix</keyword>
<dbReference type="Pfam" id="PF09803">
    <property type="entry name" value="Pet100"/>
    <property type="match status" value="1"/>
</dbReference>
<dbReference type="HOGENOM" id="CLU_156745_1_1_1"/>
<evidence type="ECO:0000256" key="5">
    <source>
        <dbReference type="ARBA" id="ARBA00022989"/>
    </source>
</evidence>
<proteinExistence type="inferred from homology"/>
<keyword evidence="6" id="KW-0496">Mitochondrion</keyword>
<evidence type="ECO:0000256" key="4">
    <source>
        <dbReference type="ARBA" id="ARBA00022946"/>
    </source>
</evidence>
<dbReference type="Proteomes" id="UP000054477">
    <property type="component" value="Unassembled WGS sequence"/>
</dbReference>
<name>A0A0C9X2X8_9AGAR</name>
<keyword evidence="9" id="KW-0732">Signal</keyword>
<evidence type="ECO:0000256" key="3">
    <source>
        <dbReference type="ARBA" id="ARBA00022692"/>
    </source>
</evidence>
<evidence type="ECO:0000256" key="6">
    <source>
        <dbReference type="ARBA" id="ARBA00023128"/>
    </source>
</evidence>
<organism evidence="10 11">
    <name type="scientific">Laccaria amethystina LaAM-08-1</name>
    <dbReference type="NCBI Taxonomy" id="1095629"/>
    <lineage>
        <taxon>Eukaryota</taxon>
        <taxon>Fungi</taxon>
        <taxon>Dikarya</taxon>
        <taxon>Basidiomycota</taxon>
        <taxon>Agaricomycotina</taxon>
        <taxon>Agaricomycetes</taxon>
        <taxon>Agaricomycetidae</taxon>
        <taxon>Agaricales</taxon>
        <taxon>Agaricineae</taxon>
        <taxon>Hydnangiaceae</taxon>
        <taxon>Laccaria</taxon>
    </lineage>
</organism>
<keyword evidence="4" id="KW-0809">Transit peptide</keyword>
<keyword evidence="7" id="KW-0472">Membrane</keyword>
<evidence type="ECO:0008006" key="12">
    <source>
        <dbReference type="Google" id="ProtNLM"/>
    </source>
</evidence>
<protein>
    <recommendedName>
        <fullName evidence="12">Protein PET100, mitochondrial</fullName>
    </recommendedName>
</protein>
<dbReference type="GO" id="GO:0051082">
    <property type="term" value="F:unfolded protein binding"/>
    <property type="evidence" value="ECO:0007669"/>
    <property type="project" value="TreeGrafter"/>
</dbReference>
<reference evidence="10 11" key="1">
    <citation type="submission" date="2014-04" db="EMBL/GenBank/DDBJ databases">
        <authorList>
            <consortium name="DOE Joint Genome Institute"/>
            <person name="Kuo A."/>
            <person name="Kohler A."/>
            <person name="Nagy L.G."/>
            <person name="Floudas D."/>
            <person name="Copeland A."/>
            <person name="Barry K.W."/>
            <person name="Cichocki N."/>
            <person name="Veneault-Fourrey C."/>
            <person name="LaButti K."/>
            <person name="Lindquist E.A."/>
            <person name="Lipzen A."/>
            <person name="Lundell T."/>
            <person name="Morin E."/>
            <person name="Murat C."/>
            <person name="Sun H."/>
            <person name="Tunlid A."/>
            <person name="Henrissat B."/>
            <person name="Grigoriev I.V."/>
            <person name="Hibbett D.S."/>
            <person name="Martin F."/>
            <person name="Nordberg H.P."/>
            <person name="Cantor M.N."/>
            <person name="Hua S.X."/>
        </authorList>
    </citation>
    <scope>NUCLEOTIDE SEQUENCE [LARGE SCALE GENOMIC DNA]</scope>
    <source>
        <strain evidence="10 11">LaAM-08-1</strain>
    </source>
</reference>
<feature type="signal peptide" evidence="9">
    <location>
        <begin position="1"/>
        <end position="21"/>
    </location>
</feature>
<dbReference type="OrthoDB" id="18175at2759"/>
<dbReference type="GO" id="GO:0033617">
    <property type="term" value="P:mitochondrial respiratory chain complex IV assembly"/>
    <property type="evidence" value="ECO:0007669"/>
    <property type="project" value="InterPro"/>
</dbReference>
<evidence type="ECO:0000256" key="1">
    <source>
        <dbReference type="ARBA" id="ARBA00004167"/>
    </source>
</evidence>
<evidence type="ECO:0000256" key="9">
    <source>
        <dbReference type="SAM" id="SignalP"/>
    </source>
</evidence>
<dbReference type="AlphaFoldDB" id="A0A0C9X2X8"/>
<comment type="similarity">
    <text evidence="8">Belongs to the PET100 family.</text>
</comment>
<keyword evidence="11" id="KW-1185">Reference proteome</keyword>
<evidence type="ECO:0000313" key="11">
    <source>
        <dbReference type="Proteomes" id="UP000054477"/>
    </source>
</evidence>
<dbReference type="PANTHER" id="PTHR33968:SF1">
    <property type="entry name" value="PROTEIN PET100 HOMOLOG, MITOCHONDRIAL"/>
    <property type="match status" value="1"/>
</dbReference>
<comment type="subcellular location">
    <subcellularLocation>
        <location evidence="1">Membrane</location>
        <topology evidence="1">Single-pass membrane protein</topology>
    </subcellularLocation>
    <subcellularLocation>
        <location evidence="2">Mitochondrion membrane</location>
    </subcellularLocation>
</comment>
<dbReference type="GO" id="GO:0005743">
    <property type="term" value="C:mitochondrial inner membrane"/>
    <property type="evidence" value="ECO:0007669"/>
    <property type="project" value="TreeGrafter"/>
</dbReference>
<dbReference type="PANTHER" id="PTHR33968">
    <property type="entry name" value="PROTEIN PET100 HOMOLOG, MITOCHONDRIAL"/>
    <property type="match status" value="1"/>
</dbReference>
<reference evidence="11" key="2">
    <citation type="submission" date="2015-01" db="EMBL/GenBank/DDBJ databases">
        <title>Evolutionary Origins and Diversification of the Mycorrhizal Mutualists.</title>
        <authorList>
            <consortium name="DOE Joint Genome Institute"/>
            <consortium name="Mycorrhizal Genomics Consortium"/>
            <person name="Kohler A."/>
            <person name="Kuo A."/>
            <person name="Nagy L.G."/>
            <person name="Floudas D."/>
            <person name="Copeland A."/>
            <person name="Barry K.W."/>
            <person name="Cichocki N."/>
            <person name="Veneault-Fourrey C."/>
            <person name="LaButti K."/>
            <person name="Lindquist E.A."/>
            <person name="Lipzen A."/>
            <person name="Lundell T."/>
            <person name="Morin E."/>
            <person name="Murat C."/>
            <person name="Riley R."/>
            <person name="Ohm R."/>
            <person name="Sun H."/>
            <person name="Tunlid A."/>
            <person name="Henrissat B."/>
            <person name="Grigoriev I.V."/>
            <person name="Hibbett D.S."/>
            <person name="Martin F."/>
        </authorList>
    </citation>
    <scope>NUCLEOTIDE SEQUENCE [LARGE SCALE GENOMIC DNA]</scope>
    <source>
        <strain evidence="11">LaAM-08-1</strain>
    </source>
</reference>
<gene>
    <name evidence="10" type="ORF">K443DRAFT_89236</name>
</gene>
<evidence type="ECO:0000256" key="7">
    <source>
        <dbReference type="ARBA" id="ARBA00023136"/>
    </source>
</evidence>
<keyword evidence="3" id="KW-0812">Transmembrane</keyword>
<dbReference type="EMBL" id="KN838552">
    <property type="protein sequence ID" value="KIK06480.1"/>
    <property type="molecule type" value="Genomic_DNA"/>
</dbReference>
<evidence type="ECO:0000256" key="2">
    <source>
        <dbReference type="ARBA" id="ARBA00004325"/>
    </source>
</evidence>
<dbReference type="InterPro" id="IPR018625">
    <property type="entry name" value="Pet100"/>
</dbReference>
<evidence type="ECO:0000313" key="10">
    <source>
        <dbReference type="EMBL" id="KIK06480.1"/>
    </source>
</evidence>
<sequence>MGGPNLEVFKFSLYLFVPIAALVHFGDPEWYRRHVVPYRDKLFPSLDRTIQRIPTDQSGVREELARIKTERLAKRAAREAEEAEAKAKE</sequence>